<gene>
    <name evidence="1" type="ORF">OIN59_22110</name>
</gene>
<proteinExistence type="predicted"/>
<name>A0ABT5S427_9BURK</name>
<keyword evidence="2" id="KW-1185">Reference proteome</keyword>
<organism evidence="1 2">
    <name type="scientific">Acidovorax benzenivorans</name>
    <dbReference type="NCBI Taxonomy" id="2987520"/>
    <lineage>
        <taxon>Bacteria</taxon>
        <taxon>Pseudomonadati</taxon>
        <taxon>Pseudomonadota</taxon>
        <taxon>Betaproteobacteria</taxon>
        <taxon>Burkholderiales</taxon>
        <taxon>Comamonadaceae</taxon>
        <taxon>Acidovorax</taxon>
    </lineage>
</organism>
<dbReference type="RefSeq" id="WP_274113905.1">
    <property type="nucleotide sequence ID" value="NZ_JAPCKI010000019.1"/>
</dbReference>
<reference evidence="1" key="1">
    <citation type="submission" date="2022-10" db="EMBL/GenBank/DDBJ databases">
        <title>Description of microaerobic benzene degrading bacteria.</title>
        <authorList>
            <person name="Bedics A."/>
            <person name="Tancsics A."/>
            <person name="Banerjee S."/>
        </authorList>
    </citation>
    <scope>NUCLEOTIDE SEQUENCE</scope>
    <source>
        <strain evidence="1">D2M1</strain>
    </source>
</reference>
<dbReference type="EMBL" id="JAPCKI010000019">
    <property type="protein sequence ID" value="MDD2180141.1"/>
    <property type="molecule type" value="Genomic_DNA"/>
</dbReference>
<accession>A0ABT5S427</accession>
<protein>
    <submittedName>
        <fullName evidence="1">Uncharacterized protein</fullName>
    </submittedName>
</protein>
<evidence type="ECO:0000313" key="2">
    <source>
        <dbReference type="Proteomes" id="UP001148932"/>
    </source>
</evidence>
<comment type="caution">
    <text evidence="1">The sequence shown here is derived from an EMBL/GenBank/DDBJ whole genome shotgun (WGS) entry which is preliminary data.</text>
</comment>
<dbReference type="Proteomes" id="UP001148932">
    <property type="component" value="Unassembled WGS sequence"/>
</dbReference>
<sequence length="156" mass="15990">MTRTVPRPLILPSAALRGAVAQRVALVWLLMALVVVPTLGRLHQVVHGGALDQAHAGLLAAPSSLPTQQAAVSVVSAEAVWPAATPDHGLWLSYVLAHHAPVDCLLLDQLALGDALQGAPLALPAAQAPLSPPAHAAGRANTPHIALFHARGPPVV</sequence>
<evidence type="ECO:0000313" key="1">
    <source>
        <dbReference type="EMBL" id="MDD2180141.1"/>
    </source>
</evidence>